<feature type="transmembrane region" description="Helical" evidence="2">
    <location>
        <begin position="362"/>
        <end position="379"/>
    </location>
</feature>
<keyword evidence="2" id="KW-1133">Transmembrane helix</keyword>
<evidence type="ECO:0000256" key="2">
    <source>
        <dbReference type="SAM" id="Phobius"/>
    </source>
</evidence>
<name>A0A9E7C0N8_9ACTN</name>
<gene>
    <name evidence="3" type="ORF">DSM104329_02215</name>
</gene>
<dbReference type="AlphaFoldDB" id="A0A9E7C0N8"/>
<keyword evidence="4" id="KW-1185">Reference proteome</keyword>
<feature type="region of interest" description="Disordered" evidence="1">
    <location>
        <begin position="1"/>
        <end position="23"/>
    </location>
</feature>
<feature type="compositionally biased region" description="Pro residues" evidence="1">
    <location>
        <begin position="9"/>
        <end position="23"/>
    </location>
</feature>
<sequence length="510" mass="55800">MSVTASTPTPTPTPPPAPEPSAAPPLAQRIEALWSRRLGWALVAVAVLGALVVFAARETYPNYDTYYTLLWGQEIFHGHLPDYHVLRPPTPHPLATFVGWLLAPFGTSSDRLLVLVSLLLFVALLVILFRFTQRLLGSLVALIAVVVVLTRTDIDLLALRSMFDLPFYVLVFGAAALELRRPRCGWPVLGLLALAGLLRPEAWLLGGVYWLWLIPVTPRPQLIRLAVLVVVAPVLWLLSDLIVEGQPLYSLTETRDVAGQFGRQRGLGEAIRLIPDHVSGNDKIVIVGLGGLGLLEAIYILRRRAALPVALGALGVLTFLIIAAAGLSAIPRYLTIPSLLLSLCVAVALGGWTLIADRRVRAVGIALAIVSLVVIAWRAPSYRKDVSVLNHQAQFVSKQHQSLFAVLDDPRVVALMQTCRPLIVPTHSTIPIIRYETGLSKHAIQATIAQKEAPPVGLLFVNKTFNFEPGAARSALGGRSRSRQWWSNRKLPGYEKVARHGKWTVYQNCP</sequence>
<feature type="transmembrane region" description="Helical" evidence="2">
    <location>
        <begin position="284"/>
        <end position="301"/>
    </location>
</feature>
<evidence type="ECO:0000313" key="3">
    <source>
        <dbReference type="EMBL" id="UGS35819.1"/>
    </source>
</evidence>
<feature type="transmembrane region" description="Helical" evidence="2">
    <location>
        <begin position="336"/>
        <end position="355"/>
    </location>
</feature>
<feature type="transmembrane region" description="Helical" evidence="2">
    <location>
        <begin position="189"/>
        <end position="213"/>
    </location>
</feature>
<dbReference type="KEGG" id="sbae:DSM104329_02215"/>
<keyword evidence="2" id="KW-0812">Transmembrane</keyword>
<feature type="transmembrane region" description="Helical" evidence="2">
    <location>
        <begin position="308"/>
        <end position="330"/>
    </location>
</feature>
<keyword evidence="2" id="KW-0472">Membrane</keyword>
<feature type="transmembrane region" description="Helical" evidence="2">
    <location>
        <begin position="38"/>
        <end position="56"/>
    </location>
</feature>
<reference evidence="3" key="1">
    <citation type="journal article" date="2022" name="Int. J. Syst. Evol. Microbiol.">
        <title>Pseudomonas aegrilactucae sp. nov. and Pseudomonas morbosilactucae sp. nov., pathogens causing bacterial rot of lettuce in Japan.</title>
        <authorList>
            <person name="Sawada H."/>
            <person name="Fujikawa T."/>
            <person name="Satou M."/>
        </authorList>
    </citation>
    <scope>NUCLEOTIDE SEQUENCE</scope>
    <source>
        <strain evidence="3">0166_1</strain>
    </source>
</reference>
<organism evidence="3 4">
    <name type="scientific">Capillimicrobium parvum</name>
    <dbReference type="NCBI Taxonomy" id="2884022"/>
    <lineage>
        <taxon>Bacteria</taxon>
        <taxon>Bacillati</taxon>
        <taxon>Actinomycetota</taxon>
        <taxon>Thermoleophilia</taxon>
        <taxon>Solirubrobacterales</taxon>
        <taxon>Capillimicrobiaceae</taxon>
        <taxon>Capillimicrobium</taxon>
    </lineage>
</organism>
<dbReference type="EMBL" id="CP087164">
    <property type="protein sequence ID" value="UGS35819.1"/>
    <property type="molecule type" value="Genomic_DNA"/>
</dbReference>
<dbReference type="Proteomes" id="UP001162834">
    <property type="component" value="Chromosome"/>
</dbReference>
<accession>A0A9E7C0N8</accession>
<feature type="transmembrane region" description="Helical" evidence="2">
    <location>
        <begin position="225"/>
        <end position="243"/>
    </location>
</feature>
<evidence type="ECO:0000313" key="4">
    <source>
        <dbReference type="Proteomes" id="UP001162834"/>
    </source>
</evidence>
<evidence type="ECO:0000256" key="1">
    <source>
        <dbReference type="SAM" id="MobiDB-lite"/>
    </source>
</evidence>
<protein>
    <submittedName>
        <fullName evidence="3">Uncharacterized protein</fullName>
    </submittedName>
</protein>
<proteinExistence type="predicted"/>
<feature type="transmembrane region" description="Helical" evidence="2">
    <location>
        <begin position="112"/>
        <end position="129"/>
    </location>
</feature>
<feature type="transmembrane region" description="Helical" evidence="2">
    <location>
        <begin position="135"/>
        <end position="150"/>
    </location>
</feature>